<protein>
    <submittedName>
        <fullName evidence="1">Uncharacterized protein</fullName>
    </submittedName>
</protein>
<dbReference type="InterPro" id="IPR015943">
    <property type="entry name" value="WD40/YVTN_repeat-like_dom_sf"/>
</dbReference>
<dbReference type="EMBL" id="CP073355">
    <property type="protein sequence ID" value="URA10891.1"/>
    <property type="molecule type" value="Genomic_DNA"/>
</dbReference>
<dbReference type="RefSeq" id="WP_271436020.1">
    <property type="nucleotide sequence ID" value="NZ_CP073355.1"/>
</dbReference>
<keyword evidence="2" id="KW-1185">Reference proteome</keyword>
<dbReference type="KEGG" id="taqu:KDW03_03555"/>
<sequence length="363" mass="40548">MTIRKNSARVGIALLFLLIIVINLAGCAGCSLLDGEVEPLEMKPFEPFSLKEHMLLFTETGDGGKINVIDTDTDEIVRRIVFREKDSEYGYADYAVKAGSKIAVLESGSPIREPNYIYIVYPEQVKCKVIELEEVNPYYMVYSPYSKKLLVQHGLGSYPSSVIDMEHDRLYKTFFLENFFYPKGGVGGDGRFYGQYATSFFAPYHIASLDIETRKITILGSNLSAGGGNSGWSDHEYLALVWASNFLYVPVHDSKQIRVYDTTTGKLSYSIEPTNSKGEELFPQGAVYYSPSNWLIVGGDEGKVNSCIAIIDLNTTNMVGYITNYKSRFKVNNHKVYVLDSGAHAIAVFSLTNGFKLVKKISY</sequence>
<reference evidence="1" key="1">
    <citation type="submission" date="2021-04" db="EMBL/GenBank/DDBJ databases">
        <authorList>
            <person name="Postec A."/>
        </authorList>
    </citation>
    <scope>NUCLEOTIDE SEQUENCE</scope>
    <source>
        <strain evidence="1">F1F22</strain>
    </source>
</reference>
<organism evidence="1 2">
    <name type="scientific">Thermospira aquatica</name>
    <dbReference type="NCBI Taxonomy" id="2828656"/>
    <lineage>
        <taxon>Bacteria</taxon>
        <taxon>Pseudomonadati</taxon>
        <taxon>Spirochaetota</taxon>
        <taxon>Spirochaetia</taxon>
        <taxon>Brevinematales</taxon>
        <taxon>Thermospiraceae</taxon>
        <taxon>Thermospira</taxon>
    </lineage>
</organism>
<evidence type="ECO:0000313" key="2">
    <source>
        <dbReference type="Proteomes" id="UP001056539"/>
    </source>
</evidence>
<reference evidence="1" key="2">
    <citation type="submission" date="2022-06" db="EMBL/GenBank/DDBJ databases">
        <title>Thermospira aquatica gen. nov., sp. nov.</title>
        <authorList>
            <person name="Ben Ali Gam Z."/>
            <person name="Labat M."/>
        </authorList>
    </citation>
    <scope>NUCLEOTIDE SEQUENCE</scope>
    <source>
        <strain evidence="1">F1F22</strain>
    </source>
</reference>
<dbReference type="SUPFAM" id="SSF75011">
    <property type="entry name" value="3-carboxy-cis,cis-mucoante lactonizing enzyme"/>
    <property type="match status" value="1"/>
</dbReference>
<dbReference type="Gene3D" id="2.130.10.10">
    <property type="entry name" value="YVTN repeat-like/Quinoprotein amine dehydrogenase"/>
    <property type="match status" value="1"/>
</dbReference>
<accession>A0AAX3BHJ3</accession>
<name>A0AAX3BHJ3_9SPIR</name>
<dbReference type="AlphaFoldDB" id="A0AAX3BHJ3"/>
<evidence type="ECO:0000313" key="1">
    <source>
        <dbReference type="EMBL" id="URA10891.1"/>
    </source>
</evidence>
<dbReference type="Proteomes" id="UP001056539">
    <property type="component" value="Chromosome"/>
</dbReference>
<gene>
    <name evidence="1" type="ORF">KDW03_03555</name>
</gene>
<proteinExistence type="predicted"/>